<evidence type="ECO:0000313" key="2">
    <source>
        <dbReference type="Proteomes" id="UP000828645"/>
    </source>
</evidence>
<reference evidence="1 2" key="1">
    <citation type="submission" date="2021-05" db="EMBL/GenBank/DDBJ databases">
        <title>Naturally bred epsilon2 phages have an improved host range and effectivity in uropathogenic E. coli over their ancestor phages.</title>
        <authorList>
            <person name="Saez D."/>
            <person name="Loose M."/>
            <person name="Mutti M."/>
            <person name="Visram Z."/>
            <person name="Hitzenhammer E."/>
            <person name="Dippel D."/>
            <person name="Tisakova L."/>
            <person name="Schertler S."/>
            <person name="Wittmann J."/>
            <person name="Corsini L."/>
            <person name="Wagenlehner F."/>
        </authorList>
    </citation>
    <scope>NUCLEOTIDE SEQUENCE [LARGE SCALE GENOMIC DNA]</scope>
</reference>
<gene>
    <name evidence="1" type="ORF">UTI89UKE2_058</name>
</gene>
<proteinExistence type="predicted"/>
<organism evidence="1 2">
    <name type="scientific">Escherichia phage vB_EcoP-UTI89UKE2</name>
    <dbReference type="NCBI Taxonomy" id="2865826"/>
    <lineage>
        <taxon>Viruses</taxon>
        <taxon>Duplodnaviria</taxon>
        <taxon>Heunggongvirae</taxon>
        <taxon>Uroviricota</taxon>
        <taxon>Caudoviricetes</taxon>
        <taxon>Autographivirales</taxon>
        <taxon>Autosignataviridae</taxon>
        <taxon>Molineuxvirinae</taxon>
        <taxon>Vectrevirus</taxon>
        <taxon>Vectrevirus PUTI89UKE2</taxon>
    </lineage>
</organism>
<dbReference type="EMBL" id="MZ234049">
    <property type="protein sequence ID" value="QZI84592.1"/>
    <property type="molecule type" value="Genomic_DNA"/>
</dbReference>
<evidence type="ECO:0000313" key="1">
    <source>
        <dbReference type="EMBL" id="QZI84592.1"/>
    </source>
</evidence>
<accession>A0AAE7XUH1</accession>
<keyword evidence="2" id="KW-1185">Reference proteome</keyword>
<name>A0AAE7XUH1_9CAUD</name>
<sequence>MYAVVNYLLNEGLTMKVQVKAYNMPVDEIQHFLDKGYDLCKMRTPDNYDYSPKYLHYIDLKMGNKLVITGTAYNRIIKTLKEGANHDIK</sequence>
<protein>
    <submittedName>
        <fullName evidence="1">Uncharacterized protein</fullName>
    </submittedName>
</protein>
<dbReference type="Proteomes" id="UP000828645">
    <property type="component" value="Segment"/>
</dbReference>